<dbReference type="OrthoDB" id="9788660at2"/>
<feature type="domain" description="Methyltransferase" evidence="1">
    <location>
        <begin position="47"/>
        <end position="142"/>
    </location>
</feature>
<dbReference type="GO" id="GO:0032259">
    <property type="term" value="P:methylation"/>
    <property type="evidence" value="ECO:0007669"/>
    <property type="project" value="UniProtKB-KW"/>
</dbReference>
<dbReference type="AlphaFoldDB" id="I0WF74"/>
<dbReference type="PANTHER" id="PTHR12843:SF5">
    <property type="entry name" value="EEF1A LYSINE METHYLTRANSFERASE 2"/>
    <property type="match status" value="1"/>
</dbReference>
<dbReference type="Pfam" id="PF13649">
    <property type="entry name" value="Methyltransf_25"/>
    <property type="match status" value="1"/>
</dbReference>
<dbReference type="PANTHER" id="PTHR12843">
    <property type="entry name" value="PROTEIN-LYSINE N-METHYLTRANSFERASE METTL10"/>
    <property type="match status" value="1"/>
</dbReference>
<dbReference type="InterPro" id="IPR029063">
    <property type="entry name" value="SAM-dependent_MTases_sf"/>
</dbReference>
<comment type="caution">
    <text evidence="2">The sequence shown here is derived from an EMBL/GenBank/DDBJ whole genome shotgun (WGS) entry which is preliminary data.</text>
</comment>
<gene>
    <name evidence="2" type="ORF">W5A_07537</name>
</gene>
<accession>I0WF74</accession>
<dbReference type="GO" id="GO:0008168">
    <property type="term" value="F:methyltransferase activity"/>
    <property type="evidence" value="ECO:0007669"/>
    <property type="project" value="UniProtKB-KW"/>
</dbReference>
<evidence type="ECO:0000259" key="1">
    <source>
        <dbReference type="Pfam" id="PF13649"/>
    </source>
</evidence>
<dbReference type="Proteomes" id="UP000005938">
    <property type="component" value="Unassembled WGS sequence"/>
</dbReference>
<dbReference type="Gene3D" id="3.40.50.150">
    <property type="entry name" value="Vaccinia Virus protein VP39"/>
    <property type="match status" value="1"/>
</dbReference>
<name>I0WF74_9FLAO</name>
<dbReference type="RefSeq" id="WP_008239086.1">
    <property type="nucleotide sequence ID" value="NZ_AJJU01000008.1"/>
</dbReference>
<protein>
    <submittedName>
        <fullName evidence="2">Type 12 methyltransferase</fullName>
    </submittedName>
</protein>
<dbReference type="EMBL" id="AJJU01000008">
    <property type="protein sequence ID" value="EID75040.1"/>
    <property type="molecule type" value="Genomic_DNA"/>
</dbReference>
<dbReference type="InterPro" id="IPR041698">
    <property type="entry name" value="Methyltransf_25"/>
</dbReference>
<reference evidence="2 3" key="1">
    <citation type="journal article" date="2012" name="J. Bacteriol.">
        <title>Genome Sequence of the Halotolerant Bacterium Imtechella halotolerans K1T.</title>
        <authorList>
            <person name="Kumar S."/>
            <person name="Vikram S."/>
            <person name="Subramanian S."/>
            <person name="Raghava G.P."/>
            <person name="Pinnaka A.K."/>
        </authorList>
    </citation>
    <scope>NUCLEOTIDE SEQUENCE [LARGE SCALE GENOMIC DNA]</scope>
    <source>
        <strain evidence="2 3">K1</strain>
    </source>
</reference>
<dbReference type="CDD" id="cd02440">
    <property type="entry name" value="AdoMet_MTases"/>
    <property type="match status" value="1"/>
</dbReference>
<dbReference type="STRING" id="946077.W5A_07537"/>
<keyword evidence="3" id="KW-1185">Reference proteome</keyword>
<keyword evidence="2" id="KW-0489">Methyltransferase</keyword>
<dbReference type="PATRIC" id="fig|946077.3.peg.1523"/>
<dbReference type="eggNOG" id="COG2226">
    <property type="taxonomic scope" value="Bacteria"/>
</dbReference>
<evidence type="ECO:0000313" key="2">
    <source>
        <dbReference type="EMBL" id="EID75040.1"/>
    </source>
</evidence>
<dbReference type="SUPFAM" id="SSF53335">
    <property type="entry name" value="S-adenosyl-L-methionine-dependent methyltransferases"/>
    <property type="match status" value="1"/>
</dbReference>
<sequence length="206" mass="23619">MTSFNRKAHWENVYQTKELTQVSWYEPTPHTPLDFIKKHFLDKNTAIIDIGGGDSFLADHLLKDGYTNITVLDISGAALKRAQERLGENAHLIRWIEADITQWEPQETYDFWYDRAALHFLTDLQDQKTYFSTASKAVTIGGKMVIGAFSTQGPLKCSGIEIQQYDEKLLTALAEPTFKKVHCFTQFHTTPSGSQQHFIFCHFNRV</sequence>
<evidence type="ECO:0000313" key="3">
    <source>
        <dbReference type="Proteomes" id="UP000005938"/>
    </source>
</evidence>
<proteinExistence type="predicted"/>
<keyword evidence="2" id="KW-0808">Transferase</keyword>
<organism evidence="2 3">
    <name type="scientific">Imtechella halotolerans K1</name>
    <dbReference type="NCBI Taxonomy" id="946077"/>
    <lineage>
        <taxon>Bacteria</taxon>
        <taxon>Pseudomonadati</taxon>
        <taxon>Bacteroidota</taxon>
        <taxon>Flavobacteriia</taxon>
        <taxon>Flavobacteriales</taxon>
        <taxon>Flavobacteriaceae</taxon>
        <taxon>Imtechella</taxon>
    </lineage>
</organism>